<evidence type="ECO:0000256" key="7">
    <source>
        <dbReference type="ARBA" id="ARBA00023022"/>
    </source>
</evidence>
<organism evidence="9 10">
    <name type="scientific">Tenebrio molitor</name>
    <name type="common">Yellow mealworm beetle</name>
    <dbReference type="NCBI Taxonomy" id="7067"/>
    <lineage>
        <taxon>Eukaryota</taxon>
        <taxon>Metazoa</taxon>
        <taxon>Ecdysozoa</taxon>
        <taxon>Arthropoda</taxon>
        <taxon>Hexapoda</taxon>
        <taxon>Insecta</taxon>
        <taxon>Pterygota</taxon>
        <taxon>Neoptera</taxon>
        <taxon>Endopterygota</taxon>
        <taxon>Coleoptera</taxon>
        <taxon>Polyphaga</taxon>
        <taxon>Cucujiformia</taxon>
        <taxon>Tenebrionidae</taxon>
        <taxon>Tenebrio</taxon>
    </lineage>
</organism>
<comment type="caution">
    <text evidence="9">The sequence shown here is derived from an EMBL/GenBank/DDBJ whole genome shotgun (WGS) entry which is preliminary data.</text>
</comment>
<evidence type="ECO:0000256" key="3">
    <source>
        <dbReference type="ARBA" id="ARBA00022525"/>
    </source>
</evidence>
<proteinExistence type="inferred from homology"/>
<evidence type="ECO:0000256" key="2">
    <source>
        <dbReference type="ARBA" id="ARBA00007550"/>
    </source>
</evidence>
<evidence type="ECO:0000313" key="10">
    <source>
        <dbReference type="Proteomes" id="UP000719412"/>
    </source>
</evidence>
<name>A0A8J6HEU8_TENMO</name>
<keyword evidence="5" id="KW-0399">Innate immunity</keyword>
<keyword evidence="10" id="KW-1185">Reference proteome</keyword>
<gene>
    <name evidence="9" type="ORF">GEV33_009412</name>
</gene>
<dbReference type="Pfam" id="PF03769">
    <property type="entry name" value="Attacin_C"/>
    <property type="match status" value="1"/>
</dbReference>
<evidence type="ECO:0000256" key="6">
    <source>
        <dbReference type="ARBA" id="ARBA00022859"/>
    </source>
</evidence>
<protein>
    <recommendedName>
        <fullName evidence="8">Attacin C-terminal domain-containing protein</fullName>
    </recommendedName>
</protein>
<evidence type="ECO:0000256" key="5">
    <source>
        <dbReference type="ARBA" id="ARBA00022588"/>
    </source>
</evidence>
<dbReference type="Proteomes" id="UP000719412">
    <property type="component" value="Unassembled WGS sequence"/>
</dbReference>
<reference evidence="9" key="1">
    <citation type="journal article" date="2020" name="J Insects Food Feed">
        <title>The yellow mealworm (Tenebrio molitor) genome: a resource for the emerging insects as food and feed industry.</title>
        <authorList>
            <person name="Eriksson T."/>
            <person name="Andere A."/>
            <person name="Kelstrup H."/>
            <person name="Emery V."/>
            <person name="Picard C."/>
        </authorList>
    </citation>
    <scope>NUCLEOTIDE SEQUENCE</scope>
    <source>
        <strain evidence="9">Stoneville</strain>
        <tissue evidence="9">Whole head</tissue>
    </source>
</reference>
<keyword evidence="3" id="KW-0964">Secreted</keyword>
<dbReference type="GO" id="GO:0005576">
    <property type="term" value="C:extracellular region"/>
    <property type="evidence" value="ECO:0007669"/>
    <property type="project" value="UniProtKB-SubCell"/>
</dbReference>
<evidence type="ECO:0000259" key="8">
    <source>
        <dbReference type="Pfam" id="PF03769"/>
    </source>
</evidence>
<accession>A0A8J6HEU8</accession>
<evidence type="ECO:0000256" key="1">
    <source>
        <dbReference type="ARBA" id="ARBA00004613"/>
    </source>
</evidence>
<evidence type="ECO:0000256" key="4">
    <source>
        <dbReference type="ARBA" id="ARBA00022529"/>
    </source>
</evidence>
<keyword evidence="6" id="KW-0391">Immunity</keyword>
<dbReference type="GO" id="GO:0045087">
    <property type="term" value="P:innate immune response"/>
    <property type="evidence" value="ECO:0007669"/>
    <property type="project" value="UniProtKB-KW"/>
</dbReference>
<comment type="subcellular location">
    <subcellularLocation>
        <location evidence="1">Secreted</location>
    </subcellularLocation>
</comment>
<evidence type="ECO:0000313" key="9">
    <source>
        <dbReference type="EMBL" id="KAH0813379.1"/>
    </source>
</evidence>
<reference evidence="9" key="2">
    <citation type="submission" date="2021-08" db="EMBL/GenBank/DDBJ databases">
        <authorList>
            <person name="Eriksson T."/>
        </authorList>
    </citation>
    <scope>NUCLEOTIDE SEQUENCE</scope>
    <source>
        <strain evidence="9">Stoneville</strain>
        <tissue evidence="9">Whole head</tissue>
    </source>
</reference>
<dbReference type="EMBL" id="JABDTM020025334">
    <property type="protein sequence ID" value="KAH0813379.1"/>
    <property type="molecule type" value="Genomic_DNA"/>
</dbReference>
<dbReference type="GO" id="GO:0042742">
    <property type="term" value="P:defense response to bacterium"/>
    <property type="evidence" value="ECO:0007669"/>
    <property type="project" value="UniProtKB-KW"/>
</dbReference>
<comment type="similarity">
    <text evidence="2">Belongs to the attacin/sarcotoxin-2 family.</text>
</comment>
<dbReference type="AlphaFoldDB" id="A0A8J6HEU8"/>
<keyword evidence="7" id="KW-0044">Antibiotic</keyword>
<feature type="domain" description="Attacin C-terminal" evidence="8">
    <location>
        <begin position="82"/>
        <end position="183"/>
    </location>
</feature>
<sequence length="191" mass="21169">MLELATDSDSGDRLATANRCLEGPLMVDINARLKKKTQTKLQGDKSGERALYYKLPLIEVRLQFFVLSHSRQTKWGVRDGVLNVEHHGNIYKNDNHRFDGTASVTKNFVDNKDPLLVGGRVDYKHVPSNSAIGLGAVNAGQFGTKVDLEASRTLFKDRFSQFDAGVSYGQRFGGPFGNSEPVFGGFIRGRF</sequence>
<dbReference type="InterPro" id="IPR005521">
    <property type="entry name" value="Attacin_C"/>
</dbReference>
<keyword evidence="4" id="KW-0929">Antimicrobial</keyword>